<protein>
    <recommendedName>
        <fullName evidence="4">M-like protein</fullName>
    </recommendedName>
</protein>
<evidence type="ECO:0008006" key="4">
    <source>
        <dbReference type="Google" id="ProtNLM"/>
    </source>
</evidence>
<evidence type="ECO:0000313" key="2">
    <source>
        <dbReference type="EMBL" id="GAA5514251.1"/>
    </source>
</evidence>
<sequence length="105" mass="10973">MDEGKPGSTPQAASYMGAEGDTPDANTNLDASLQGATSRADQQATRNIEQQHTETDGLPAGLEKQSDPAKQMDNSGLLDPTGEGRDADIIGASGEDRNEERGGER</sequence>
<evidence type="ECO:0000256" key="1">
    <source>
        <dbReference type="SAM" id="MobiDB-lite"/>
    </source>
</evidence>
<keyword evidence="3" id="KW-1185">Reference proteome</keyword>
<accession>A0ABP9WB52</accession>
<dbReference type="Proteomes" id="UP001401887">
    <property type="component" value="Unassembled WGS sequence"/>
</dbReference>
<dbReference type="EMBL" id="BAABRP010000015">
    <property type="protein sequence ID" value="GAA5514251.1"/>
    <property type="molecule type" value="Genomic_DNA"/>
</dbReference>
<gene>
    <name evidence="2" type="ORF">Dcar01_03006</name>
</gene>
<comment type="caution">
    <text evidence="2">The sequence shown here is derived from an EMBL/GenBank/DDBJ whole genome shotgun (WGS) entry which is preliminary data.</text>
</comment>
<dbReference type="RefSeq" id="WP_345466720.1">
    <property type="nucleotide sequence ID" value="NZ_BAABRP010000015.1"/>
</dbReference>
<feature type="compositionally biased region" description="Basic and acidic residues" evidence="1">
    <location>
        <begin position="82"/>
        <end position="105"/>
    </location>
</feature>
<feature type="compositionally biased region" description="Polar residues" evidence="1">
    <location>
        <begin position="24"/>
        <end position="48"/>
    </location>
</feature>
<organism evidence="2 3">
    <name type="scientific">Deinococcus carri</name>
    <dbReference type="NCBI Taxonomy" id="1211323"/>
    <lineage>
        <taxon>Bacteria</taxon>
        <taxon>Thermotogati</taxon>
        <taxon>Deinococcota</taxon>
        <taxon>Deinococci</taxon>
        <taxon>Deinococcales</taxon>
        <taxon>Deinococcaceae</taxon>
        <taxon>Deinococcus</taxon>
    </lineage>
</organism>
<name>A0ABP9WB52_9DEIO</name>
<evidence type="ECO:0000313" key="3">
    <source>
        <dbReference type="Proteomes" id="UP001401887"/>
    </source>
</evidence>
<proteinExistence type="predicted"/>
<feature type="region of interest" description="Disordered" evidence="1">
    <location>
        <begin position="1"/>
        <end position="105"/>
    </location>
</feature>
<reference evidence="2 3" key="1">
    <citation type="submission" date="2024-02" db="EMBL/GenBank/DDBJ databases">
        <title>Deinococcus carri NBRC 110142.</title>
        <authorList>
            <person name="Ichikawa N."/>
            <person name="Katano-Makiyama Y."/>
            <person name="Hidaka K."/>
        </authorList>
    </citation>
    <scope>NUCLEOTIDE SEQUENCE [LARGE SCALE GENOMIC DNA]</scope>
    <source>
        <strain evidence="2 3">NBRC 110142</strain>
    </source>
</reference>